<keyword evidence="4" id="KW-1185">Reference proteome</keyword>
<dbReference type="EMBL" id="JAUTXT010000024">
    <property type="protein sequence ID" value="KAK3673646.1"/>
    <property type="molecule type" value="Genomic_DNA"/>
</dbReference>
<feature type="domain" description="C2H2-type" evidence="2">
    <location>
        <begin position="54"/>
        <end position="83"/>
    </location>
</feature>
<evidence type="ECO:0000256" key="1">
    <source>
        <dbReference type="PROSITE-ProRule" id="PRU00042"/>
    </source>
</evidence>
<dbReference type="PROSITE" id="PS00028">
    <property type="entry name" value="ZINC_FINGER_C2H2_1"/>
    <property type="match status" value="1"/>
</dbReference>
<gene>
    <name evidence="3" type="ORF">LTR78_006551</name>
</gene>
<comment type="caution">
    <text evidence="3">The sequence shown here is derived from an EMBL/GenBank/DDBJ whole genome shotgun (WGS) entry which is preliminary data.</text>
</comment>
<sequence>MAPSLLYTQSSTWHGEGEGLLRQHIDNFAGQDVAMPEGGHNGAATQIIAGPSSVLCYGCGQSFSNVKAVLRHLHTAHHMPLSPHCSCAMCRFSRNTPPPEQGLLGGQGGAAASNAVLQGTAPLSVLTSKQATNDADIWSKISETNLPPLLGQLEAGTLLTSRDGSIVYRTRAAAPPPLLDTNGNQVRSAATSRLMRDISFLPTLIPADIPIWHIHFFERLAASKGVDLLLTDIMDRLPPHNTVSKNGLDMKLQRYRASMGYLPLVNKDLERSLAFQSNVSTIQDLMVWQGKSNTIWLPTHMGRKGPWKVVQPNWHPGHKNRVAGGSRGGGIYIIDSLPGLSDRVRNIADTIVYLDCKLIDLRLTPAAELDEEDLALKQEVLSWYETLEPCSGARALMLKRTSNAEFEHWLARSRSGVSLKQIRRALEVAEAGGGPCGEEYVRVVGGDEKLVVMLSGS</sequence>
<keyword evidence="1" id="KW-0479">Metal-binding</keyword>
<organism evidence="3 4">
    <name type="scientific">Recurvomyces mirabilis</name>
    <dbReference type="NCBI Taxonomy" id="574656"/>
    <lineage>
        <taxon>Eukaryota</taxon>
        <taxon>Fungi</taxon>
        <taxon>Dikarya</taxon>
        <taxon>Ascomycota</taxon>
        <taxon>Pezizomycotina</taxon>
        <taxon>Dothideomycetes</taxon>
        <taxon>Dothideomycetidae</taxon>
        <taxon>Mycosphaerellales</taxon>
        <taxon>Teratosphaeriaceae</taxon>
        <taxon>Recurvomyces</taxon>
    </lineage>
</organism>
<dbReference type="InterPro" id="IPR013087">
    <property type="entry name" value="Znf_C2H2_type"/>
</dbReference>
<dbReference type="PROSITE" id="PS50157">
    <property type="entry name" value="ZINC_FINGER_C2H2_2"/>
    <property type="match status" value="1"/>
</dbReference>
<dbReference type="GO" id="GO:0008270">
    <property type="term" value="F:zinc ion binding"/>
    <property type="evidence" value="ECO:0007669"/>
    <property type="project" value="UniProtKB-KW"/>
</dbReference>
<name>A0AAE0WL02_9PEZI</name>
<keyword evidence="1" id="KW-0862">Zinc</keyword>
<keyword evidence="1" id="KW-0863">Zinc-finger</keyword>
<protein>
    <recommendedName>
        <fullName evidence="2">C2H2-type domain-containing protein</fullName>
    </recommendedName>
</protein>
<reference evidence="3" key="1">
    <citation type="submission" date="2023-07" db="EMBL/GenBank/DDBJ databases">
        <title>Black Yeasts Isolated from many extreme environments.</title>
        <authorList>
            <person name="Coleine C."/>
            <person name="Stajich J.E."/>
            <person name="Selbmann L."/>
        </authorList>
    </citation>
    <scope>NUCLEOTIDE SEQUENCE</scope>
    <source>
        <strain evidence="3">CCFEE 5485</strain>
    </source>
</reference>
<proteinExistence type="predicted"/>
<evidence type="ECO:0000313" key="4">
    <source>
        <dbReference type="Proteomes" id="UP001274830"/>
    </source>
</evidence>
<dbReference type="AlphaFoldDB" id="A0AAE0WL02"/>
<dbReference type="Proteomes" id="UP001274830">
    <property type="component" value="Unassembled WGS sequence"/>
</dbReference>
<evidence type="ECO:0000313" key="3">
    <source>
        <dbReference type="EMBL" id="KAK3673646.1"/>
    </source>
</evidence>
<evidence type="ECO:0000259" key="2">
    <source>
        <dbReference type="PROSITE" id="PS50157"/>
    </source>
</evidence>
<accession>A0AAE0WL02</accession>